<protein>
    <submittedName>
        <fullName evidence="1">Acetyltransferase</fullName>
    </submittedName>
</protein>
<evidence type="ECO:0000313" key="2">
    <source>
        <dbReference type="Proteomes" id="UP001501600"/>
    </source>
</evidence>
<sequence length="321" mass="35360">MADFDLFNGDADGIFSLLQLRKSEPREATLVTGVKRDIALLERVTVRQGDRVTVLDISLDRNRDALKRVLNQGAWVHYIDHHFAGSVPRSPRLTTLLDPAPGTCTALLVDRYLDGAQREWAIAGAYGDNLLSEGDELANRCGLNAQRQAQLRQMGELVNYNAYGRTEADLHCAPAALFHELMQYASPWAAWEDQDSVIHRLKAGFEEDLRLGLAVPLERAGRGGLWLALPDAPWAHRIIGTLANRLARAHPEQALLLMIPTGDHHHQVSLRAPLNAPLGADRLCRRYPSGGGRASAAGINTLPNDQISDLLQDFSTHFPGL</sequence>
<organism evidence="1 2">
    <name type="scientific">Ferrimonas gelatinilytica</name>
    <dbReference type="NCBI Taxonomy" id="1255257"/>
    <lineage>
        <taxon>Bacteria</taxon>
        <taxon>Pseudomonadati</taxon>
        <taxon>Pseudomonadota</taxon>
        <taxon>Gammaproteobacteria</taxon>
        <taxon>Alteromonadales</taxon>
        <taxon>Ferrimonadaceae</taxon>
        <taxon>Ferrimonas</taxon>
    </lineage>
</organism>
<dbReference type="RefSeq" id="WP_345315133.1">
    <property type="nucleotide sequence ID" value="NZ_BAABLF010000001.1"/>
</dbReference>
<gene>
    <name evidence="1" type="ORF">GCM10025772_01660</name>
</gene>
<comment type="caution">
    <text evidence="1">The sequence shown here is derived from an EMBL/GenBank/DDBJ whole genome shotgun (WGS) entry which is preliminary data.</text>
</comment>
<keyword evidence="2" id="KW-1185">Reference proteome</keyword>
<accession>A0ABP9RTM8</accession>
<evidence type="ECO:0000313" key="1">
    <source>
        <dbReference type="EMBL" id="GAA5186331.1"/>
    </source>
</evidence>
<dbReference type="SUPFAM" id="SSF64182">
    <property type="entry name" value="DHH phosphoesterases"/>
    <property type="match status" value="1"/>
</dbReference>
<dbReference type="Proteomes" id="UP001501600">
    <property type="component" value="Unassembled WGS sequence"/>
</dbReference>
<dbReference type="EMBL" id="BAABLF010000001">
    <property type="protein sequence ID" value="GAA5186331.1"/>
    <property type="molecule type" value="Genomic_DNA"/>
</dbReference>
<reference evidence="2" key="1">
    <citation type="journal article" date="2019" name="Int. J. Syst. Evol. Microbiol.">
        <title>The Global Catalogue of Microorganisms (GCM) 10K type strain sequencing project: providing services to taxonomists for standard genome sequencing and annotation.</title>
        <authorList>
            <consortium name="The Broad Institute Genomics Platform"/>
            <consortium name="The Broad Institute Genome Sequencing Center for Infectious Disease"/>
            <person name="Wu L."/>
            <person name="Ma J."/>
        </authorList>
    </citation>
    <scope>NUCLEOTIDE SEQUENCE [LARGE SCALE GENOMIC DNA]</scope>
    <source>
        <strain evidence="2">JCM 18720</strain>
    </source>
</reference>
<dbReference type="InterPro" id="IPR038763">
    <property type="entry name" value="DHH_sf"/>
</dbReference>
<proteinExistence type="predicted"/>
<name>A0ABP9RTM8_9GAMM</name>